<feature type="transmembrane region" description="Helical" evidence="1">
    <location>
        <begin position="42"/>
        <end position="70"/>
    </location>
</feature>
<feature type="transmembrane region" description="Helical" evidence="1">
    <location>
        <begin position="177"/>
        <end position="202"/>
    </location>
</feature>
<keyword evidence="1" id="KW-1133">Transmembrane helix</keyword>
<protein>
    <recommendedName>
        <fullName evidence="4">Energy-coupling factor ABC transporter permease</fullName>
    </recommendedName>
</protein>
<sequence>MNFSPSDPVLLCLNLVALATLGMVARQYNWAALRECRPAQHLFFGSVLVITLFWHMQAGILAGLGFHILALTAATLMMGWRLAILAGAMAQVLMVLTGNLLVTQLGFAIVLKVVAPVLFSYLFFLVVYKRMVRNPFVYILVAGFLNAGFTHAFSDVLLSLVYWLAGVHDAAHIWNDYLRYLPLMMFPEGVVNGMFISGMVVFHTRWLSTFDEDSYFR</sequence>
<keyword evidence="1" id="KW-0472">Membrane</keyword>
<reference evidence="2" key="1">
    <citation type="submission" date="2022-11" db="EMBL/GenBank/DDBJ databases">
        <title>Parathalassolutuus dongxingensis gen. nov., sp. nov., a novel member of family Oceanospirillaceae isolated from a coastal shrimp pond in Guangxi, China.</title>
        <authorList>
            <person name="Chen H."/>
        </authorList>
    </citation>
    <scope>NUCLEOTIDE SEQUENCE</scope>
    <source>
        <strain evidence="2">G-43</strain>
    </source>
</reference>
<evidence type="ECO:0008006" key="4">
    <source>
        <dbReference type="Google" id="ProtNLM"/>
    </source>
</evidence>
<dbReference type="AlphaFoldDB" id="A0A9X3EAT5"/>
<accession>A0A9X3EAT5</accession>
<proteinExistence type="predicted"/>
<organism evidence="2 3">
    <name type="scientific">Parathalassolituus penaei</name>
    <dbReference type="NCBI Taxonomy" id="2997323"/>
    <lineage>
        <taxon>Bacteria</taxon>
        <taxon>Pseudomonadati</taxon>
        <taxon>Pseudomonadota</taxon>
        <taxon>Gammaproteobacteria</taxon>
        <taxon>Oceanospirillales</taxon>
        <taxon>Oceanospirillaceae</taxon>
        <taxon>Parathalassolituus</taxon>
    </lineage>
</organism>
<gene>
    <name evidence="2" type="ORF">OUO13_03165</name>
</gene>
<dbReference type="EMBL" id="JAPNOA010000016">
    <property type="protein sequence ID" value="MCY0964172.1"/>
    <property type="molecule type" value="Genomic_DNA"/>
</dbReference>
<evidence type="ECO:0000256" key="1">
    <source>
        <dbReference type="SAM" id="Phobius"/>
    </source>
</evidence>
<keyword evidence="1" id="KW-0812">Transmembrane</keyword>
<feature type="transmembrane region" description="Helical" evidence="1">
    <location>
        <begin position="82"/>
        <end position="101"/>
    </location>
</feature>
<dbReference type="RefSeq" id="WP_283172390.1">
    <property type="nucleotide sequence ID" value="NZ_JAPNOA010000016.1"/>
</dbReference>
<keyword evidence="3" id="KW-1185">Reference proteome</keyword>
<name>A0A9X3EAT5_9GAMM</name>
<comment type="caution">
    <text evidence="2">The sequence shown here is derived from an EMBL/GenBank/DDBJ whole genome shotgun (WGS) entry which is preliminary data.</text>
</comment>
<evidence type="ECO:0000313" key="3">
    <source>
        <dbReference type="Proteomes" id="UP001150830"/>
    </source>
</evidence>
<feature type="transmembrane region" description="Helical" evidence="1">
    <location>
        <begin position="135"/>
        <end position="165"/>
    </location>
</feature>
<feature type="transmembrane region" description="Helical" evidence="1">
    <location>
        <begin position="107"/>
        <end position="128"/>
    </location>
</feature>
<evidence type="ECO:0000313" key="2">
    <source>
        <dbReference type="EMBL" id="MCY0964172.1"/>
    </source>
</evidence>
<dbReference type="Proteomes" id="UP001150830">
    <property type="component" value="Unassembled WGS sequence"/>
</dbReference>